<dbReference type="Proteomes" id="UP000789396">
    <property type="component" value="Unassembled WGS sequence"/>
</dbReference>
<evidence type="ECO:0000256" key="1">
    <source>
        <dbReference type="SAM" id="MobiDB-lite"/>
    </source>
</evidence>
<feature type="compositionally biased region" description="Low complexity" evidence="1">
    <location>
        <begin position="7"/>
        <end position="18"/>
    </location>
</feature>
<gene>
    <name evidence="2" type="ORF">RFULGI_LOCUS13292</name>
</gene>
<keyword evidence="3" id="KW-1185">Reference proteome</keyword>
<reference evidence="2" key="1">
    <citation type="submission" date="2021-06" db="EMBL/GenBank/DDBJ databases">
        <authorList>
            <person name="Kallberg Y."/>
            <person name="Tangrot J."/>
            <person name="Rosling A."/>
        </authorList>
    </citation>
    <scope>NUCLEOTIDE SEQUENCE</scope>
    <source>
        <strain evidence="2">IN212</strain>
    </source>
</reference>
<dbReference type="AlphaFoldDB" id="A0A9N9ISZ7"/>
<organism evidence="2 3">
    <name type="scientific">Racocetra fulgida</name>
    <dbReference type="NCBI Taxonomy" id="60492"/>
    <lineage>
        <taxon>Eukaryota</taxon>
        <taxon>Fungi</taxon>
        <taxon>Fungi incertae sedis</taxon>
        <taxon>Mucoromycota</taxon>
        <taxon>Glomeromycotina</taxon>
        <taxon>Glomeromycetes</taxon>
        <taxon>Diversisporales</taxon>
        <taxon>Gigasporaceae</taxon>
        <taxon>Racocetra</taxon>
    </lineage>
</organism>
<protein>
    <submittedName>
        <fullName evidence="2">18016_t:CDS:1</fullName>
    </submittedName>
</protein>
<feature type="region of interest" description="Disordered" evidence="1">
    <location>
        <begin position="1"/>
        <end position="46"/>
    </location>
</feature>
<dbReference type="EMBL" id="CAJVPZ010034478">
    <property type="protein sequence ID" value="CAG8746815.1"/>
    <property type="molecule type" value="Genomic_DNA"/>
</dbReference>
<comment type="caution">
    <text evidence="2">The sequence shown here is derived from an EMBL/GenBank/DDBJ whole genome shotgun (WGS) entry which is preliminary data.</text>
</comment>
<feature type="non-terminal residue" evidence="2">
    <location>
        <position position="1"/>
    </location>
</feature>
<sequence>TSVSKPSTNDSSSTNFNDALSQIRDGDPAVQENSEETVNSHDDDSD</sequence>
<evidence type="ECO:0000313" key="2">
    <source>
        <dbReference type="EMBL" id="CAG8746815.1"/>
    </source>
</evidence>
<proteinExistence type="predicted"/>
<accession>A0A9N9ISZ7</accession>
<name>A0A9N9ISZ7_9GLOM</name>
<evidence type="ECO:0000313" key="3">
    <source>
        <dbReference type="Proteomes" id="UP000789396"/>
    </source>
</evidence>